<evidence type="ECO:0000313" key="17">
    <source>
        <dbReference type="EMBL" id="AFV67970.1"/>
    </source>
</evidence>
<dbReference type="GO" id="GO:0003677">
    <property type="term" value="F:DNA binding"/>
    <property type="evidence" value="ECO:0007669"/>
    <property type="project" value="UniProtKB-UniRule"/>
</dbReference>
<dbReference type="GO" id="GO:0005198">
    <property type="term" value="F:structural molecule activity"/>
    <property type="evidence" value="ECO:0007669"/>
    <property type="project" value="UniProtKB-UniRule"/>
</dbReference>
<evidence type="ECO:0000256" key="15">
    <source>
        <dbReference type="HAMAP-Rule" id="MF_04003"/>
    </source>
</evidence>
<evidence type="ECO:0000256" key="3">
    <source>
        <dbReference type="ARBA" id="ARBA00022561"/>
    </source>
</evidence>
<keyword evidence="3 15" id="KW-0167">Capsid protein</keyword>
<proteinExistence type="inferred from homology"/>
<dbReference type="GO" id="GO:0046718">
    <property type="term" value="P:symbiont entry into host cell"/>
    <property type="evidence" value="ECO:0007669"/>
    <property type="project" value="UniProtKB-KW"/>
</dbReference>
<dbReference type="OrthoDB" id="8047at10239"/>
<keyword evidence="10" id="KW-1039">Host endosome</keyword>
<keyword evidence="18" id="KW-1185">Reference proteome</keyword>
<evidence type="ECO:0000256" key="12">
    <source>
        <dbReference type="ARBA" id="ARBA00023125"/>
    </source>
</evidence>
<comment type="caution">
    <text evidence="15">Lacks conserved residue(s) required for the propagation of feature annotation.</text>
</comment>
<comment type="similarity">
    <text evidence="15">Belongs to the papillomaviridae L2 protein family.</text>
</comment>
<dbReference type="GeneID" id="31077487"/>
<keyword evidence="5 15" id="KW-0945">Host-virus interaction</keyword>
<reference evidence="17 18" key="1">
    <citation type="journal article" date="2013" name="J. Gen. Virol.">
        <title>Identification of human papillomavirus type 156, the prototype of a new human gammapapillomavirus species, by a generic and highly sensitive PCR strategy for long DNA fragments.</title>
        <authorList>
            <person name="Chouhy D."/>
            <person name="Bolatti E.M."/>
            <person name="Piccirilli G."/>
            <person name="Sanchez A."/>
            <person name="Fernandez Bussy R."/>
            <person name="Giri A.A."/>
        </authorList>
    </citation>
    <scope>NUCLEOTIDE SEQUENCE [LARGE SCALE GENOMIC DNA]</scope>
    <source>
        <strain evidence="17">GC01</strain>
    </source>
</reference>
<keyword evidence="12 15" id="KW-0238">DNA-binding</keyword>
<comment type="subunit">
    <text evidence="15">Interacts with major capsid protein L1. Interacts with E2; this interaction inhibits E2 transcriptional activity but not the DNA replication function E2. Interacts with host HSPA8; this interaction is required for L2 nuclear translocation. Interacts with host importins KPNB2 and KPNB3. Forms a complex with importin alpha2-beta1 heterodimers via interaction with the importin alpha2 adapter. Interacts with host DYNLT1; this interaction is essential for virus intracellular transport during entry. Interacts (via C-terminus) with host retromer subunits VPS35 AND VPS29.</text>
</comment>
<keyword evidence="9 15" id="KW-1177">Microtubular inwards viral transport</keyword>
<dbReference type="RefSeq" id="YP_009345877.1">
    <property type="nucleotide sequence ID" value="NC_033781.1"/>
</dbReference>
<keyword evidence="13 15" id="KW-1015">Disulfide bond</keyword>
<evidence type="ECO:0000313" key="18">
    <source>
        <dbReference type="Proteomes" id="UP000150070"/>
    </source>
</evidence>
<dbReference type="EMBL" id="JX429973">
    <property type="protein sequence ID" value="AFV67970.1"/>
    <property type="molecule type" value="Genomic_DNA"/>
</dbReference>
<evidence type="ECO:0000256" key="8">
    <source>
        <dbReference type="ARBA" id="ARBA00022921"/>
    </source>
</evidence>
<gene>
    <name evidence="15 17" type="primary">L2</name>
    <name evidence="17" type="ORF">HPV156gp6</name>
</gene>
<keyword evidence="7 15" id="KW-0946">Virion</keyword>
<evidence type="ECO:0000256" key="7">
    <source>
        <dbReference type="ARBA" id="ARBA00022844"/>
    </source>
</evidence>
<dbReference type="Pfam" id="PF00513">
    <property type="entry name" value="Late_protein_L2"/>
    <property type="match status" value="1"/>
</dbReference>
<keyword evidence="14 15" id="KW-1160">Virus entry into host cell</keyword>
<evidence type="ECO:0000256" key="6">
    <source>
        <dbReference type="ARBA" id="ARBA00022812"/>
    </source>
</evidence>
<evidence type="ECO:0000256" key="1">
    <source>
        <dbReference type="ARBA" id="ARBA00022524"/>
    </source>
</evidence>
<evidence type="ECO:0000256" key="4">
    <source>
        <dbReference type="ARBA" id="ARBA00022562"/>
    </source>
</evidence>
<keyword evidence="4 15" id="KW-1048">Host nucleus</keyword>
<name>K7QRA1_9PAPI</name>
<dbReference type="GO" id="GO:0043657">
    <property type="term" value="C:host cell"/>
    <property type="evidence" value="ECO:0007669"/>
    <property type="project" value="GOC"/>
</dbReference>
<keyword evidence="1 15" id="KW-1163">Viral penetration into host nucleus</keyword>
<feature type="compositionally biased region" description="Low complexity" evidence="16">
    <location>
        <begin position="79"/>
        <end position="98"/>
    </location>
</feature>
<dbReference type="GO" id="GO:0075732">
    <property type="term" value="P:viral penetration into host nucleus"/>
    <property type="evidence" value="ECO:0007669"/>
    <property type="project" value="UniProtKB-KW"/>
</dbReference>
<feature type="disulfide bond" evidence="15">
    <location>
        <begin position="20"/>
        <end position="26"/>
    </location>
</feature>
<dbReference type="GO" id="GO:0019028">
    <property type="term" value="C:viral capsid"/>
    <property type="evidence" value="ECO:0007669"/>
    <property type="project" value="UniProtKB-UniRule"/>
</dbReference>
<evidence type="ECO:0000256" key="16">
    <source>
        <dbReference type="SAM" id="MobiDB-lite"/>
    </source>
</evidence>
<evidence type="ECO:0000256" key="14">
    <source>
        <dbReference type="ARBA" id="ARBA00023296"/>
    </source>
</evidence>
<evidence type="ECO:0000256" key="2">
    <source>
        <dbReference type="ARBA" id="ARBA00022553"/>
    </source>
</evidence>
<accession>K7QRA1</accession>
<keyword evidence="11 15" id="KW-1176">Cytoplasmic inwards viral transport</keyword>
<keyword evidence="6" id="KW-1040">Host Golgi apparatus</keyword>
<evidence type="ECO:0000256" key="13">
    <source>
        <dbReference type="ARBA" id="ARBA00023157"/>
    </source>
</evidence>
<dbReference type="KEGG" id="vg:31077487"/>
<comment type="function">
    <text evidence="15">Minor protein of the capsid that localizes along the inner surface of the virion, within the central cavities beneath the L1 pentamers. Plays a role in capsid stabilization through interaction with the major capsid protein L1. Once the virion enters the host cell, L2 escorts the genomic DNA into the nucleus by promoting escape from the endosomal compartments and traffic through the host Golgi network. Mechanistically, the C-terminus of L2 possesses a cell-penetrating peptide that protudes from the host endosome, interacts with host cytoplasmic retromer cargo and thereby mediates the capsid delivery to the host trans-Golgi network. Plays a role through its interaction with host dynein in the intracellular microtubule-dependent transport of viral capsid toward the nucleus. Mediates the viral genome import into the nucleus through binding to host importins. Once within the nucleus, L2 localizes viral genomes to host PML bodies in order to activate early gene expression for establishment of infection. Later on, promotes late gene expression by interacting with the viral E2 protein and by inhibiting its transcriptional activation functions. During virion assembly, encapsidates the genome by direct interaction with the viral DNA.</text>
</comment>
<feature type="region of interest" description="Disordered" evidence="16">
    <location>
        <begin position="71"/>
        <end position="105"/>
    </location>
</feature>
<protein>
    <recommendedName>
        <fullName evidence="15">Minor capsid protein L2</fullName>
    </recommendedName>
</protein>
<dbReference type="GO" id="GO:0042025">
    <property type="term" value="C:host cell nucleus"/>
    <property type="evidence" value="ECO:0007669"/>
    <property type="project" value="UniProtKB-SubCell"/>
</dbReference>
<comment type="subcellular location">
    <subcellularLocation>
        <location evidence="15">Virion</location>
    </subcellularLocation>
    <subcellularLocation>
        <location evidence="15">Host nucleus</location>
    </subcellularLocation>
</comment>
<keyword evidence="2 15" id="KW-0597">Phosphoprotein</keyword>
<comment type="PTM">
    <text evidence="15">Highly phosphorylated.</text>
</comment>
<dbReference type="HAMAP" id="MF_04003">
    <property type="entry name" value="PPV_L2"/>
    <property type="match status" value="1"/>
</dbReference>
<organism evidence="17 18">
    <name type="scientific">Human papillomavirus 156</name>
    <dbReference type="NCBI Taxonomy" id="1248396"/>
    <lineage>
        <taxon>Viruses</taxon>
        <taxon>Monodnaviria</taxon>
        <taxon>Shotokuvirae</taxon>
        <taxon>Cossaviricota</taxon>
        <taxon>Papovaviricetes</taxon>
        <taxon>Zurhausenvirales</taxon>
        <taxon>Papillomaviridae</taxon>
        <taxon>Firstpapillomavirinae</taxon>
        <taxon>Gammapapillomavirus</taxon>
        <taxon>Gammapapillomavirus 18</taxon>
    </lineage>
</organism>
<sequence length="551" mass="60341">MNGSRKRSRRAAVEDLYKSCRMGGDCLPDVVNKVEGKTLADILLQAFGSIIFLGNLGIGSGKGSAGVVGSRPIPETIAPTRPTTVRPSTRPTRPFSVPLDPIGSGRPIDPAGASRPIDVVDPSNSAIVPLSEITPDTVITIDQPEITVINPSLDPVTDTTSISSHPTVIQGSGDTLAVLNVSQVDPPVNRVVYQTPAITHFSVTLESSSGHINPDYNVFVDPLGFAENIVFGEEIPLDPINPRAQFEIEEPQPTSSTPLDRVQRVLTRARHFYGRHIQQVSTRNPDFLGRPSRAIQFEFENAALDPEVTLEFLQDVDEVTAAPDPDFADIKRLGRPSYSTTPGGTVRVSRLGSRAGVTTRRGTLLSQDVHFYYDVSNIAHPEEIEMSVIGESSTSFNTVNPNTISTNVDSLSASNTFYQDEDLVDSYFENFDNAHLLINGTDEEGDRFEIPTIPSGSSIKVFIHDVGNDIFVTAPNTNTGIPFVVPNIPYEPIQPSFGVDVYSDDFYLHPGLYHKKKKETNRIFLMFCRCPYGCRPLENCIFHLKSQLLKC</sequence>
<evidence type="ECO:0000256" key="10">
    <source>
        <dbReference type="ARBA" id="ARBA00023046"/>
    </source>
</evidence>
<dbReference type="InterPro" id="IPR000784">
    <property type="entry name" value="Late_L2"/>
</dbReference>
<evidence type="ECO:0000256" key="5">
    <source>
        <dbReference type="ARBA" id="ARBA00022581"/>
    </source>
</evidence>
<evidence type="ECO:0000256" key="9">
    <source>
        <dbReference type="ARBA" id="ARBA00022952"/>
    </source>
</evidence>
<dbReference type="GO" id="GO:0075521">
    <property type="term" value="P:microtubule-dependent intracellular transport of viral material towards nucleus"/>
    <property type="evidence" value="ECO:0007669"/>
    <property type="project" value="UniProtKB-UniRule"/>
</dbReference>
<keyword evidence="8 15" id="KW-0426">Late protein</keyword>
<evidence type="ECO:0000256" key="11">
    <source>
        <dbReference type="ARBA" id="ARBA00023120"/>
    </source>
</evidence>
<dbReference type="Proteomes" id="UP000150070">
    <property type="component" value="Segment"/>
</dbReference>